<evidence type="ECO:0000256" key="1">
    <source>
        <dbReference type="SAM" id="SignalP"/>
    </source>
</evidence>
<gene>
    <name evidence="2" type="ORF">SAMN02745191_2317</name>
</gene>
<evidence type="ECO:0000313" key="2">
    <source>
        <dbReference type="EMBL" id="SJZ98723.1"/>
    </source>
</evidence>
<proteinExistence type="predicted"/>
<dbReference type="RefSeq" id="WP_078712702.1">
    <property type="nucleotide sequence ID" value="NZ_FUWY01000008.1"/>
</dbReference>
<accession>A0A1T4Q4M7</accession>
<feature type="signal peptide" evidence="1">
    <location>
        <begin position="1"/>
        <end position="25"/>
    </location>
</feature>
<name>A0A1T4Q4M7_9FIRM</name>
<keyword evidence="3" id="KW-1185">Reference proteome</keyword>
<sequence>MKKITRIILSTLLFTRILTPTVTYAEDSNKNIKATSQFTDYNIVVSSDDVAAGGSKRFYVSRTDESTMTVGWSYEVAKNINTTIGLSTSSSITYSKTYANKTVRSCTITYFSKYQNYSYDRHLFGTYEDSGTAKVLVGLTQDVKYNY</sequence>
<organism evidence="2 3">
    <name type="scientific">Anaerorhabdus furcosa</name>
    <dbReference type="NCBI Taxonomy" id="118967"/>
    <lineage>
        <taxon>Bacteria</taxon>
        <taxon>Bacillati</taxon>
        <taxon>Bacillota</taxon>
        <taxon>Erysipelotrichia</taxon>
        <taxon>Erysipelotrichales</taxon>
        <taxon>Erysipelotrichaceae</taxon>
        <taxon>Anaerorhabdus</taxon>
    </lineage>
</organism>
<dbReference type="EMBL" id="FUWY01000008">
    <property type="protein sequence ID" value="SJZ98723.1"/>
    <property type="molecule type" value="Genomic_DNA"/>
</dbReference>
<evidence type="ECO:0000313" key="3">
    <source>
        <dbReference type="Proteomes" id="UP000243297"/>
    </source>
</evidence>
<feature type="chain" id="PRO_5012684894" evidence="1">
    <location>
        <begin position="26"/>
        <end position="147"/>
    </location>
</feature>
<keyword evidence="1" id="KW-0732">Signal</keyword>
<dbReference type="Proteomes" id="UP000243297">
    <property type="component" value="Unassembled WGS sequence"/>
</dbReference>
<reference evidence="3" key="1">
    <citation type="submission" date="2017-02" db="EMBL/GenBank/DDBJ databases">
        <authorList>
            <person name="Varghese N."/>
            <person name="Submissions S."/>
        </authorList>
    </citation>
    <scope>NUCLEOTIDE SEQUENCE [LARGE SCALE GENOMIC DNA]</scope>
    <source>
        <strain evidence="3">ATCC 25662</strain>
    </source>
</reference>
<dbReference type="AlphaFoldDB" id="A0A1T4Q4M7"/>
<protein>
    <submittedName>
        <fullName evidence="2">Uncharacterized protein</fullName>
    </submittedName>
</protein>